<accession>A0ABN1F3C9</accession>
<organism evidence="2 3">
    <name type="scientific">Streptomyces crystallinus</name>
    <dbReference type="NCBI Taxonomy" id="68191"/>
    <lineage>
        <taxon>Bacteria</taxon>
        <taxon>Bacillati</taxon>
        <taxon>Actinomycetota</taxon>
        <taxon>Actinomycetes</taxon>
        <taxon>Kitasatosporales</taxon>
        <taxon>Streptomycetaceae</taxon>
        <taxon>Streptomyces</taxon>
    </lineage>
</organism>
<dbReference type="Proteomes" id="UP001500668">
    <property type="component" value="Unassembled WGS sequence"/>
</dbReference>
<dbReference type="EMBL" id="BAAACA010000005">
    <property type="protein sequence ID" value="GAA0581302.1"/>
    <property type="molecule type" value="Genomic_DNA"/>
</dbReference>
<protein>
    <recommendedName>
        <fullName evidence="4">Transposase</fullName>
    </recommendedName>
</protein>
<evidence type="ECO:0000256" key="1">
    <source>
        <dbReference type="SAM" id="MobiDB-lite"/>
    </source>
</evidence>
<evidence type="ECO:0000313" key="2">
    <source>
        <dbReference type="EMBL" id="GAA0581302.1"/>
    </source>
</evidence>
<feature type="compositionally biased region" description="Basic and acidic residues" evidence="1">
    <location>
        <begin position="11"/>
        <end position="20"/>
    </location>
</feature>
<reference evidence="2 3" key="1">
    <citation type="journal article" date="2019" name="Int. J. Syst. Evol. Microbiol.">
        <title>The Global Catalogue of Microorganisms (GCM) 10K type strain sequencing project: providing services to taxonomists for standard genome sequencing and annotation.</title>
        <authorList>
            <consortium name="The Broad Institute Genomics Platform"/>
            <consortium name="The Broad Institute Genome Sequencing Center for Infectious Disease"/>
            <person name="Wu L."/>
            <person name="Ma J."/>
        </authorList>
    </citation>
    <scope>NUCLEOTIDE SEQUENCE [LARGE SCALE GENOMIC DNA]</scope>
    <source>
        <strain evidence="2 3">JCM 5067</strain>
    </source>
</reference>
<gene>
    <name evidence="2" type="ORF">GCM10010394_07420</name>
</gene>
<comment type="caution">
    <text evidence="2">The sequence shown here is derived from an EMBL/GenBank/DDBJ whole genome shotgun (WGS) entry which is preliminary data.</text>
</comment>
<sequence length="89" mass="9762">MSSGDLFAHSHRPDRDHLGIDSRGSVAPVASAVSVVSMKEKANRTRRATLLVLRRPGLPGGNNRRDVRAHRARIEAAFTYARLTEDKAS</sequence>
<name>A0ABN1F3C9_9ACTN</name>
<evidence type="ECO:0008006" key="4">
    <source>
        <dbReference type="Google" id="ProtNLM"/>
    </source>
</evidence>
<keyword evidence="3" id="KW-1185">Reference proteome</keyword>
<proteinExistence type="predicted"/>
<feature type="region of interest" description="Disordered" evidence="1">
    <location>
        <begin position="1"/>
        <end position="23"/>
    </location>
</feature>
<evidence type="ECO:0000313" key="3">
    <source>
        <dbReference type="Proteomes" id="UP001500668"/>
    </source>
</evidence>